<evidence type="ECO:0000313" key="2">
    <source>
        <dbReference type="Proteomes" id="UP000216779"/>
    </source>
</evidence>
<proteinExistence type="predicted"/>
<dbReference type="EMBL" id="NCBC01000466">
    <property type="protein sequence ID" value="OYV75579.1"/>
    <property type="molecule type" value="Genomic_DNA"/>
</dbReference>
<dbReference type="PROSITE" id="PS51197">
    <property type="entry name" value="HTH_RRF2_2"/>
    <property type="match status" value="1"/>
</dbReference>
<dbReference type="InterPro" id="IPR036388">
    <property type="entry name" value="WH-like_DNA-bd_sf"/>
</dbReference>
<evidence type="ECO:0000313" key="1">
    <source>
        <dbReference type="EMBL" id="OYV75579.1"/>
    </source>
</evidence>
<reference evidence="1 2" key="1">
    <citation type="submission" date="2017-03" db="EMBL/GenBank/DDBJ databases">
        <title>Lifting the veil on microbial sulfur biogeochemistry in mining wastewaters.</title>
        <authorList>
            <person name="Kantor R.S."/>
            <person name="Colenbrander Nelson T."/>
            <person name="Marshall S."/>
            <person name="Bennett D."/>
            <person name="Apte S."/>
            <person name="Camacho D."/>
            <person name="Thomas B.C."/>
            <person name="Warren L.A."/>
            <person name="Banfield J.F."/>
        </authorList>
    </citation>
    <scope>NUCLEOTIDE SEQUENCE [LARGE SCALE GENOMIC DNA]</scope>
    <source>
        <strain evidence="1">21-59-9</strain>
    </source>
</reference>
<gene>
    <name evidence="1" type="ORF">B7Z70_10840</name>
</gene>
<sequence length="77" mass="8934">MYPGAEQMSFLEIIEIVDGRLTRRGCVLKMNACAQMEMCHNHCQWGRITNHEMEFLKRQTIGGMSEILFKNSLITIE</sequence>
<organism evidence="1 2">
    <name type="scientific">Acidithiobacillus ferrivorans</name>
    <dbReference type="NCBI Taxonomy" id="160808"/>
    <lineage>
        <taxon>Bacteria</taxon>
        <taxon>Pseudomonadati</taxon>
        <taxon>Pseudomonadota</taxon>
        <taxon>Acidithiobacillia</taxon>
        <taxon>Acidithiobacillales</taxon>
        <taxon>Acidithiobacillaceae</taxon>
        <taxon>Acidithiobacillus</taxon>
    </lineage>
</organism>
<accession>A0A257SQY4</accession>
<dbReference type="Proteomes" id="UP000216779">
    <property type="component" value="Unassembled WGS sequence"/>
</dbReference>
<dbReference type="Gene3D" id="1.10.10.10">
    <property type="entry name" value="Winged helix-like DNA-binding domain superfamily/Winged helix DNA-binding domain"/>
    <property type="match status" value="1"/>
</dbReference>
<name>A0A257SQY4_9PROT</name>
<protein>
    <submittedName>
        <fullName evidence="1">Uncharacterized protein</fullName>
    </submittedName>
</protein>
<comment type="caution">
    <text evidence="1">The sequence shown here is derived from an EMBL/GenBank/DDBJ whole genome shotgun (WGS) entry which is preliminary data.</text>
</comment>
<dbReference type="InterPro" id="IPR000944">
    <property type="entry name" value="Tscrpt_reg_Rrf2"/>
</dbReference>
<dbReference type="AlphaFoldDB" id="A0A257SQY4"/>